<dbReference type="InterPro" id="IPR009057">
    <property type="entry name" value="Homeodomain-like_sf"/>
</dbReference>
<evidence type="ECO:0000256" key="5">
    <source>
        <dbReference type="SAM" id="MobiDB-lite"/>
    </source>
</evidence>
<dbReference type="Pfam" id="PF00440">
    <property type="entry name" value="TetR_N"/>
    <property type="match status" value="1"/>
</dbReference>
<evidence type="ECO:0000313" key="7">
    <source>
        <dbReference type="EMBL" id="MER7184378.1"/>
    </source>
</evidence>
<dbReference type="InterPro" id="IPR036271">
    <property type="entry name" value="Tet_transcr_reg_TetR-rel_C_sf"/>
</dbReference>
<dbReference type="RefSeq" id="WP_350786463.1">
    <property type="nucleotide sequence ID" value="NZ_JBEPEK010000326.1"/>
</dbReference>
<dbReference type="SUPFAM" id="SSF46689">
    <property type="entry name" value="Homeodomain-like"/>
    <property type="match status" value="1"/>
</dbReference>
<evidence type="ECO:0000313" key="8">
    <source>
        <dbReference type="Proteomes" id="UP001474181"/>
    </source>
</evidence>
<name>A0ABV1X5U2_9ACTN</name>
<reference evidence="7 8" key="1">
    <citation type="submission" date="2024-06" db="EMBL/GenBank/DDBJ databases">
        <title>The Natural Products Discovery Center: Release of the First 8490 Sequenced Strains for Exploring Actinobacteria Biosynthetic Diversity.</title>
        <authorList>
            <person name="Kalkreuter E."/>
            <person name="Kautsar S.A."/>
            <person name="Yang D."/>
            <person name="Bader C.D."/>
            <person name="Teijaro C.N."/>
            <person name="Fluegel L."/>
            <person name="Davis C.M."/>
            <person name="Simpson J.R."/>
            <person name="Lauterbach L."/>
            <person name="Steele A.D."/>
            <person name="Gui C."/>
            <person name="Meng S."/>
            <person name="Li G."/>
            <person name="Viehrig K."/>
            <person name="Ye F."/>
            <person name="Su P."/>
            <person name="Kiefer A.F."/>
            <person name="Nichols A."/>
            <person name="Cepeda A.J."/>
            <person name="Yan W."/>
            <person name="Fan B."/>
            <person name="Jiang Y."/>
            <person name="Adhikari A."/>
            <person name="Zheng C.-J."/>
            <person name="Schuster L."/>
            <person name="Cowan T.M."/>
            <person name="Smanski M.J."/>
            <person name="Chevrette M.G."/>
            <person name="De Carvalho L.P.S."/>
            <person name="Shen B."/>
        </authorList>
    </citation>
    <scope>NUCLEOTIDE SEQUENCE [LARGE SCALE GENOMIC DNA]</scope>
    <source>
        <strain evidence="7 8">NPDC000234</strain>
    </source>
</reference>
<feature type="domain" description="HTH tetR-type" evidence="6">
    <location>
        <begin position="21"/>
        <end position="81"/>
    </location>
</feature>
<accession>A0ABV1X5U2</accession>
<dbReference type="PRINTS" id="PR00455">
    <property type="entry name" value="HTHTETR"/>
</dbReference>
<dbReference type="InterPro" id="IPR050109">
    <property type="entry name" value="HTH-type_TetR-like_transc_reg"/>
</dbReference>
<dbReference type="PANTHER" id="PTHR30055">
    <property type="entry name" value="HTH-TYPE TRANSCRIPTIONAL REGULATOR RUTR"/>
    <property type="match status" value="1"/>
</dbReference>
<dbReference type="Gene3D" id="1.10.357.10">
    <property type="entry name" value="Tetracycline Repressor, domain 2"/>
    <property type="match status" value="1"/>
</dbReference>
<keyword evidence="8" id="KW-1185">Reference proteome</keyword>
<feature type="DNA-binding region" description="H-T-H motif" evidence="4">
    <location>
        <begin position="44"/>
        <end position="63"/>
    </location>
</feature>
<protein>
    <submittedName>
        <fullName evidence="7">TetR/AcrR family transcriptional regulator</fullName>
    </submittedName>
</protein>
<dbReference type="Pfam" id="PF02178">
    <property type="entry name" value="AT_hook"/>
    <property type="match status" value="1"/>
</dbReference>
<dbReference type="PANTHER" id="PTHR30055:SF234">
    <property type="entry name" value="HTH-TYPE TRANSCRIPTIONAL REGULATOR BETI"/>
    <property type="match status" value="1"/>
</dbReference>
<keyword evidence="2 4" id="KW-0238">DNA-binding</keyword>
<sequence length="219" mass="24695">MPDNPPRVTRPRGRPPKDAQLAPTDQVMAAAIEAFSVHGYNGVSLRTVNDELGVSRNLLYQRFGSKAKLWQAAVDWAFRPLVDYLVAADDESADPMVRLRMLIRNFIEYSATRPYLARLVTLEGAAATERLEYLYHHYIEPIRSRFIPVFELLHDQGRIKKVPYETFYFLLTSGGSALYGQIALASMMNPELTSTEDTRVRLYAENVAEVLLNGLSLSG</sequence>
<organism evidence="7 8">
    <name type="scientific">Streptomyces hyaluromycini</name>
    <dbReference type="NCBI Taxonomy" id="1377993"/>
    <lineage>
        <taxon>Bacteria</taxon>
        <taxon>Bacillati</taxon>
        <taxon>Actinomycetota</taxon>
        <taxon>Actinomycetes</taxon>
        <taxon>Kitasatosporales</taxon>
        <taxon>Streptomycetaceae</taxon>
        <taxon>Streptomyces</taxon>
    </lineage>
</organism>
<dbReference type="Proteomes" id="UP001474181">
    <property type="component" value="Unassembled WGS sequence"/>
</dbReference>
<dbReference type="Gene3D" id="1.10.10.60">
    <property type="entry name" value="Homeodomain-like"/>
    <property type="match status" value="1"/>
</dbReference>
<evidence type="ECO:0000256" key="3">
    <source>
        <dbReference type="ARBA" id="ARBA00023163"/>
    </source>
</evidence>
<dbReference type="InterPro" id="IPR001647">
    <property type="entry name" value="HTH_TetR"/>
</dbReference>
<dbReference type="InterPro" id="IPR017956">
    <property type="entry name" value="AT_hook_DNA-bd_motif"/>
</dbReference>
<gene>
    <name evidence="7" type="ORF">ABT404_33770</name>
</gene>
<evidence type="ECO:0000259" key="6">
    <source>
        <dbReference type="PROSITE" id="PS50977"/>
    </source>
</evidence>
<evidence type="ECO:0000256" key="4">
    <source>
        <dbReference type="PROSITE-ProRule" id="PRU00335"/>
    </source>
</evidence>
<keyword evidence="1" id="KW-0805">Transcription regulation</keyword>
<dbReference type="SUPFAM" id="SSF48498">
    <property type="entry name" value="Tetracyclin repressor-like, C-terminal domain"/>
    <property type="match status" value="1"/>
</dbReference>
<keyword evidence="3" id="KW-0804">Transcription</keyword>
<dbReference type="PROSITE" id="PS50977">
    <property type="entry name" value="HTH_TETR_2"/>
    <property type="match status" value="1"/>
</dbReference>
<dbReference type="EMBL" id="JBEPEK010000326">
    <property type="protein sequence ID" value="MER7184378.1"/>
    <property type="molecule type" value="Genomic_DNA"/>
</dbReference>
<feature type="region of interest" description="Disordered" evidence="5">
    <location>
        <begin position="1"/>
        <end position="20"/>
    </location>
</feature>
<proteinExistence type="predicted"/>
<evidence type="ECO:0000256" key="2">
    <source>
        <dbReference type="ARBA" id="ARBA00023125"/>
    </source>
</evidence>
<comment type="caution">
    <text evidence="7">The sequence shown here is derived from an EMBL/GenBank/DDBJ whole genome shotgun (WGS) entry which is preliminary data.</text>
</comment>
<evidence type="ECO:0000256" key="1">
    <source>
        <dbReference type="ARBA" id="ARBA00023015"/>
    </source>
</evidence>